<evidence type="ECO:0000256" key="5">
    <source>
        <dbReference type="ARBA" id="ARBA00022485"/>
    </source>
</evidence>
<dbReference type="InterPro" id="IPR029009">
    <property type="entry name" value="ASB_dom_sf"/>
</dbReference>
<dbReference type="OrthoDB" id="9805537at2"/>
<evidence type="ECO:0000256" key="10">
    <source>
        <dbReference type="ARBA" id="ARBA00049406"/>
    </source>
</evidence>
<evidence type="ECO:0000313" key="13">
    <source>
        <dbReference type="Proteomes" id="UP000053070"/>
    </source>
</evidence>
<dbReference type="InterPro" id="IPR004644">
    <property type="entry name" value="Fe-S_L-Ser_mono"/>
</dbReference>
<comment type="cofactor">
    <cofactor evidence="1 11">
        <name>[4Fe-4S] cluster</name>
        <dbReference type="ChEBI" id="CHEBI:49883"/>
    </cofactor>
</comment>
<dbReference type="GO" id="GO:0009063">
    <property type="term" value="P:amino acid catabolic process"/>
    <property type="evidence" value="ECO:0007669"/>
    <property type="project" value="UniProtKB-ARBA"/>
</dbReference>
<dbReference type="AlphaFoldDB" id="A0A0G9MKV9"/>
<dbReference type="InterPro" id="IPR005130">
    <property type="entry name" value="Ser_deHydtase-like_asu"/>
</dbReference>
<dbReference type="GO" id="GO:0046872">
    <property type="term" value="F:metal ion binding"/>
    <property type="evidence" value="ECO:0007669"/>
    <property type="project" value="UniProtKB-KW"/>
</dbReference>
<accession>A0A0G9MKV9</accession>
<dbReference type="InterPro" id="IPR051318">
    <property type="entry name" value="Fe-S_L-Ser"/>
</dbReference>
<dbReference type="GO" id="GO:0003941">
    <property type="term" value="F:L-serine ammonia-lyase activity"/>
    <property type="evidence" value="ECO:0007669"/>
    <property type="project" value="UniProtKB-UniRule"/>
</dbReference>
<protein>
    <recommendedName>
        <fullName evidence="11">L-serine dehydratase</fullName>
        <ecNumber evidence="11">4.3.1.17</ecNumber>
    </recommendedName>
</protein>
<dbReference type="KEGG" id="egn:BMF35_a0417"/>
<dbReference type="Gene3D" id="3.30.1330.90">
    <property type="entry name" value="D-3-phosphoglycerate dehydrogenase, domain 3"/>
    <property type="match status" value="1"/>
</dbReference>
<dbReference type="EC" id="4.3.1.17" evidence="11"/>
<dbReference type="FunFam" id="3.30.1330.90:FF:000001">
    <property type="entry name" value="L-serine ammonia-lyase 1"/>
    <property type="match status" value="1"/>
</dbReference>
<dbReference type="PANTHER" id="PTHR30182:SF1">
    <property type="entry name" value="L-SERINE DEHYDRATASE 1"/>
    <property type="match status" value="1"/>
</dbReference>
<evidence type="ECO:0000256" key="9">
    <source>
        <dbReference type="ARBA" id="ARBA00023239"/>
    </source>
</evidence>
<name>A0A0G9MKV9_9SPHN</name>
<keyword evidence="8 11" id="KW-0411">Iron-sulfur</keyword>
<dbReference type="EMBL" id="LBHC01000002">
    <property type="protein sequence ID" value="KLE31366.1"/>
    <property type="molecule type" value="Genomic_DNA"/>
</dbReference>
<evidence type="ECO:0000256" key="1">
    <source>
        <dbReference type="ARBA" id="ARBA00001966"/>
    </source>
</evidence>
<keyword evidence="7 11" id="KW-0408">Iron</keyword>
<comment type="caution">
    <text evidence="12">The sequence shown here is derived from an EMBL/GenBank/DDBJ whole genome shotgun (WGS) entry which is preliminary data.</text>
</comment>
<evidence type="ECO:0000256" key="6">
    <source>
        <dbReference type="ARBA" id="ARBA00022723"/>
    </source>
</evidence>
<dbReference type="SUPFAM" id="SSF143548">
    <property type="entry name" value="Serine metabolism enzymes domain"/>
    <property type="match status" value="1"/>
</dbReference>
<gene>
    <name evidence="12" type="ORF">AAW01_07100</name>
</gene>
<evidence type="ECO:0000256" key="7">
    <source>
        <dbReference type="ARBA" id="ARBA00023004"/>
    </source>
</evidence>
<dbReference type="NCBIfam" id="TIGR00720">
    <property type="entry name" value="sda_mono"/>
    <property type="match status" value="1"/>
</dbReference>
<dbReference type="PANTHER" id="PTHR30182">
    <property type="entry name" value="L-SERINE DEHYDRATASE"/>
    <property type="match status" value="1"/>
</dbReference>
<dbReference type="STRING" id="502682.BMF35_a0417"/>
<comment type="similarity">
    <text evidence="3 11">Belongs to the iron-sulfur dependent L-serine dehydratase family.</text>
</comment>
<keyword evidence="6 11" id="KW-0479">Metal-binding</keyword>
<keyword evidence="4 11" id="KW-0312">Gluconeogenesis</keyword>
<comment type="catalytic activity">
    <reaction evidence="10 11">
        <text>L-serine = pyruvate + NH4(+)</text>
        <dbReference type="Rhea" id="RHEA:19169"/>
        <dbReference type="ChEBI" id="CHEBI:15361"/>
        <dbReference type="ChEBI" id="CHEBI:28938"/>
        <dbReference type="ChEBI" id="CHEBI:33384"/>
        <dbReference type="EC" id="4.3.1.17"/>
    </reaction>
</comment>
<dbReference type="Proteomes" id="UP000053070">
    <property type="component" value="Unassembled WGS sequence"/>
</dbReference>
<evidence type="ECO:0000313" key="12">
    <source>
        <dbReference type="EMBL" id="KLE31366.1"/>
    </source>
</evidence>
<reference evidence="12 13" key="1">
    <citation type="submission" date="2015-04" db="EMBL/GenBank/DDBJ databases">
        <title>The draft genome sequence of Erythrobacr gangjinensis K7-2.</title>
        <authorList>
            <person name="Zhuang L."/>
            <person name="Liu Y."/>
            <person name="Shao Z."/>
        </authorList>
    </citation>
    <scope>NUCLEOTIDE SEQUENCE [LARGE SCALE GENOMIC DNA]</scope>
    <source>
        <strain evidence="12 13">K7-2</strain>
    </source>
</reference>
<comment type="pathway">
    <text evidence="2">Carbohydrate biosynthesis; gluconeogenesis.</text>
</comment>
<dbReference type="Pfam" id="PF03313">
    <property type="entry name" value="SDH_alpha"/>
    <property type="match status" value="1"/>
</dbReference>
<dbReference type="Pfam" id="PF03315">
    <property type="entry name" value="SDH_beta"/>
    <property type="match status" value="1"/>
</dbReference>
<evidence type="ECO:0000256" key="3">
    <source>
        <dbReference type="ARBA" id="ARBA00008636"/>
    </source>
</evidence>
<dbReference type="GO" id="GO:0006094">
    <property type="term" value="P:gluconeogenesis"/>
    <property type="evidence" value="ECO:0007669"/>
    <property type="project" value="UniProtKB-KW"/>
</dbReference>
<proteinExistence type="inferred from homology"/>
<dbReference type="PATRIC" id="fig|502682.8.peg.1447"/>
<dbReference type="InterPro" id="IPR005131">
    <property type="entry name" value="Ser_deHydtase_bsu"/>
</dbReference>
<keyword evidence="5 11" id="KW-0004">4Fe-4S</keyword>
<evidence type="ECO:0000256" key="2">
    <source>
        <dbReference type="ARBA" id="ARBA00004742"/>
    </source>
</evidence>
<dbReference type="GO" id="GO:0051539">
    <property type="term" value="F:4 iron, 4 sulfur cluster binding"/>
    <property type="evidence" value="ECO:0007669"/>
    <property type="project" value="UniProtKB-UniRule"/>
</dbReference>
<evidence type="ECO:0000256" key="8">
    <source>
        <dbReference type="ARBA" id="ARBA00023014"/>
    </source>
</evidence>
<keyword evidence="13" id="KW-1185">Reference proteome</keyword>
<dbReference type="RefSeq" id="WP_047006718.1">
    <property type="nucleotide sequence ID" value="NZ_CP018097.1"/>
</dbReference>
<evidence type="ECO:0000256" key="4">
    <source>
        <dbReference type="ARBA" id="ARBA00022432"/>
    </source>
</evidence>
<organism evidence="12 13">
    <name type="scientific">Aurantiacibacter gangjinensis</name>
    <dbReference type="NCBI Taxonomy" id="502682"/>
    <lineage>
        <taxon>Bacteria</taxon>
        <taxon>Pseudomonadati</taxon>
        <taxon>Pseudomonadota</taxon>
        <taxon>Alphaproteobacteria</taxon>
        <taxon>Sphingomonadales</taxon>
        <taxon>Erythrobacteraceae</taxon>
        <taxon>Aurantiacibacter</taxon>
    </lineage>
</organism>
<keyword evidence="9 11" id="KW-0456">Lyase</keyword>
<evidence type="ECO:0000256" key="11">
    <source>
        <dbReference type="RuleBase" id="RU366059"/>
    </source>
</evidence>
<sequence>MLSVLDIFKVGIGPSSSHTVGPMRIALRAVEDARGEGLLEKVARAHVSLRGSLALTGIGHGADKASILGLSGKVPDAIDPDEADAVVAAVKARKTLLLGGEREIAFDPARDIDLRGDIFPELHPNEMCVSFFDGAGKILLDVTYYSVGGGFIASERQLTNKAENDLINVGPTPQFAFGSACDLLEHCQAQGLNVDEIVLANEDCIRPREETLAAVDAIWDVMRACIHRGLTSPGQLPGGLNVKRRAPQLFERLQTTEGANESERIFDWLNVYAMAVNEENAAGGRVVTAPTNGAAGIIPAVLHHYCETEDGCDRVRVRRFLLTAAGIGMLYKQRASISGAEMGCQGEVGVACSMAAAGLAAAWGGTPQQIEHAAEIGMEHNLGLTCDPVGGLVQIPCIERNAVGAVKAVNAARLALVAADQPCVSLDQVIETMRQTGLDMSSKYKETSQGGLAVNVIEC</sequence>